<proteinExistence type="predicted"/>
<organism evidence="1">
    <name type="scientific">Siphoviridae sp. ctsYA13</name>
    <dbReference type="NCBI Taxonomy" id="2825695"/>
    <lineage>
        <taxon>Viruses</taxon>
        <taxon>Duplodnaviria</taxon>
        <taxon>Heunggongvirae</taxon>
        <taxon>Uroviricota</taxon>
        <taxon>Caudoviricetes</taxon>
    </lineage>
</organism>
<protein>
    <submittedName>
        <fullName evidence="1">Uncharacterized protein</fullName>
    </submittedName>
</protein>
<evidence type="ECO:0000313" key="1">
    <source>
        <dbReference type="EMBL" id="DAG04204.1"/>
    </source>
</evidence>
<name>A0A8S5VBV3_9CAUD</name>
<sequence length="129" mass="14614">MQMNIIVRNEVVNNKAHPANQDDDILYINKAHKTAECANKYAHELRAEFTQLLMPAITRTDVKVAGRFTSLLNELCFMTKMTMENTSKGGAIMTFLKDKAAHKTAKLFASYGNSYLHIANLFLRKAYGR</sequence>
<accession>A0A8S5VBV3</accession>
<dbReference type="EMBL" id="BK016240">
    <property type="protein sequence ID" value="DAG04204.1"/>
    <property type="molecule type" value="Genomic_DNA"/>
</dbReference>
<reference evidence="1" key="1">
    <citation type="journal article" date="2021" name="Proc. Natl. Acad. Sci. U.S.A.">
        <title>A Catalog of Tens of Thousands of Viruses from Human Metagenomes Reveals Hidden Associations with Chronic Diseases.</title>
        <authorList>
            <person name="Tisza M.J."/>
            <person name="Buck C.B."/>
        </authorList>
    </citation>
    <scope>NUCLEOTIDE SEQUENCE</scope>
    <source>
        <strain evidence="1">CtsYA13</strain>
    </source>
</reference>